<dbReference type="SUPFAM" id="SSF55961">
    <property type="entry name" value="Bet v1-like"/>
    <property type="match status" value="1"/>
</dbReference>
<evidence type="ECO:0000313" key="1">
    <source>
        <dbReference type="EMBL" id="NKE08433.1"/>
    </source>
</evidence>
<comment type="caution">
    <text evidence="1">The sequence shown here is derived from an EMBL/GenBank/DDBJ whole genome shotgun (WGS) entry which is preliminary data.</text>
</comment>
<accession>A0A846TIX5</accession>
<dbReference type="RefSeq" id="WP_119932502.1">
    <property type="nucleotide sequence ID" value="NZ_JAAVUN010000001.1"/>
</dbReference>
<dbReference type="EMBL" id="JAAVUN010000001">
    <property type="protein sequence ID" value="NKE08433.1"/>
    <property type="molecule type" value="Genomic_DNA"/>
</dbReference>
<name>A0A846TIX5_9MICC</name>
<protein>
    <recommendedName>
        <fullName evidence="3">Polyketide cyclase</fullName>
    </recommendedName>
</protein>
<dbReference type="Proteomes" id="UP000521379">
    <property type="component" value="Unassembled WGS sequence"/>
</dbReference>
<dbReference type="InterPro" id="IPR023393">
    <property type="entry name" value="START-like_dom_sf"/>
</dbReference>
<evidence type="ECO:0008006" key="3">
    <source>
        <dbReference type="Google" id="ProtNLM"/>
    </source>
</evidence>
<keyword evidence="2" id="KW-1185">Reference proteome</keyword>
<gene>
    <name evidence="1" type="ORF">GTW58_00395</name>
</gene>
<organism evidence="1 2">
    <name type="scientific">Kocuria subflava</name>
    <dbReference type="NCBI Taxonomy" id="1736139"/>
    <lineage>
        <taxon>Bacteria</taxon>
        <taxon>Bacillati</taxon>
        <taxon>Actinomycetota</taxon>
        <taxon>Actinomycetes</taxon>
        <taxon>Micrococcales</taxon>
        <taxon>Micrococcaceae</taxon>
        <taxon>Kocuria</taxon>
    </lineage>
</organism>
<proteinExistence type="predicted"/>
<reference evidence="1 2" key="1">
    <citation type="submission" date="2020-02" db="EMBL/GenBank/DDBJ databases">
        <authorList>
            <person name="Sun Q."/>
        </authorList>
    </citation>
    <scope>NUCLEOTIDE SEQUENCE [LARGE SCALE GENOMIC DNA]</scope>
    <source>
        <strain evidence="1 2">YIM 13062</strain>
    </source>
</reference>
<evidence type="ECO:0000313" key="2">
    <source>
        <dbReference type="Proteomes" id="UP000521379"/>
    </source>
</evidence>
<dbReference type="AlphaFoldDB" id="A0A846TIX5"/>
<dbReference type="Gene3D" id="3.30.530.20">
    <property type="match status" value="1"/>
</dbReference>
<sequence>MRPPKPYSCSHSVDIPWSVEATGHFMEDAQAFLGFWASPGGRTSSSTEVIAPGTVLEYPLALGPFTPSWIAVVSQFKRNEKIVLRSTRGPVDARTTIAWEPVPGNPTQTRITLSVAGRPARRWSRFPGLLNTVTERYLVATGSRLVQRIEGRQ</sequence>